<accession>A0ABM9Y547</accession>
<name>A0ABM9Y547_YERMW</name>
<dbReference type="Proteomes" id="UP000003027">
    <property type="component" value="Unassembled WGS sequence"/>
</dbReference>
<sequence length="37" mass="3834">MKALLSAQSVTGVCPRIFGVPLDNLVVSTALATTCQQ</sequence>
<proteinExistence type="predicted"/>
<comment type="caution">
    <text evidence="1">The sequence shown here is derived from an EMBL/GenBank/DDBJ whole genome shotgun (WGS) entry which is preliminary data.</text>
</comment>
<reference evidence="1" key="1">
    <citation type="submission" date="2008-12" db="EMBL/GenBank/DDBJ databases">
        <title>Annotation of the Yersinia mollaretii ATCC 43969 genome.</title>
        <authorList>
            <person name="Read T.D."/>
            <person name="Akmal A."/>
            <person name="Bishop-Lilly K."/>
            <person name="Chen P.E."/>
            <person name="Cook C."/>
            <person name="Kiley M.P."/>
            <person name="Lentz S."/>
            <person name="Mateczun A."/>
            <person name="Nagarajan N."/>
            <person name="Nolan N."/>
            <person name="Osborne B.I."/>
            <person name="Pop M."/>
            <person name="Sozhamannan S."/>
            <person name="Stewart A.C."/>
            <person name="Sulakvelidze A."/>
            <person name="Thomason B."/>
            <person name="Willner K."/>
            <person name="Zwick M.E."/>
        </authorList>
    </citation>
    <scope>NUCLEOTIDE SEQUENCE [LARGE SCALE GENOMIC DNA]</scope>
    <source>
        <strain evidence="1">ATCC 43969</strain>
    </source>
</reference>
<evidence type="ECO:0000313" key="1">
    <source>
        <dbReference type="EMBL" id="EEQ08852.1"/>
    </source>
</evidence>
<evidence type="ECO:0000313" key="2">
    <source>
        <dbReference type="Proteomes" id="UP000003027"/>
    </source>
</evidence>
<organism evidence="1 2">
    <name type="scientific">Yersinia mollaretii (strain ATCC 43969 / DSM 18520 / CIP 103324 / CNY 7263 / WAIP 204)</name>
    <dbReference type="NCBI Taxonomy" id="349967"/>
    <lineage>
        <taxon>Bacteria</taxon>
        <taxon>Pseudomonadati</taxon>
        <taxon>Pseudomonadota</taxon>
        <taxon>Gammaproteobacteria</taxon>
        <taxon>Enterobacterales</taxon>
        <taxon>Yersiniaceae</taxon>
        <taxon>Yersinia</taxon>
    </lineage>
</organism>
<dbReference type="EMBL" id="AALD02000064">
    <property type="protein sequence ID" value="EEQ08852.1"/>
    <property type="molecule type" value="Genomic_DNA"/>
</dbReference>
<protein>
    <submittedName>
        <fullName evidence="1">Phage tail sheath protein</fullName>
    </submittedName>
</protein>
<gene>
    <name evidence="1" type="ORF">ymoll0001_38250</name>
</gene>
<keyword evidence="2" id="KW-1185">Reference proteome</keyword>